<gene>
    <name evidence="1" type="ORF">MG293_001300</name>
</gene>
<dbReference type="AlphaFoldDB" id="A0AAD4UR35"/>
<dbReference type="Proteomes" id="UP001214576">
    <property type="component" value="Unassembled WGS sequence"/>
</dbReference>
<evidence type="ECO:0000313" key="1">
    <source>
        <dbReference type="EMBL" id="KAI4548970.1"/>
    </source>
</evidence>
<sequence length="215" mass="22911">MQSITMAEGRTMEEPGSCFLVQMKSGAVTSTWVDTSAPMVGMVAQEGISAGSLEVGMEGVGKAHGTSVGTLLEVDGRAPCTDGDADADAAVDVDVGVDADADADDCKRVVFGVGIKGISQFWDVPPPWVELPDPYKRSLHHSAVIVVTVIGLLWSLRFLETQEGCLTTSIRIRIHINTSIRISITISARSPAIHLQKFAHRSAMSLAHPIHAHLQ</sequence>
<reference evidence="1" key="1">
    <citation type="submission" date="2022-03" db="EMBL/GenBank/DDBJ databases">
        <title>Genomic analyses of argali, domestic sheep and their hybrids provide insights into chromosomal evolution, heterosis and genetic basis of agronomic traits.</title>
        <authorList>
            <person name="Li M."/>
        </authorList>
    </citation>
    <scope>NUCLEOTIDE SEQUENCE</scope>
    <source>
        <strain evidence="1">CAU-MHL-2022a</strain>
        <tissue evidence="1">Skin</tissue>
    </source>
</reference>
<evidence type="ECO:0000313" key="2">
    <source>
        <dbReference type="Proteomes" id="UP001214576"/>
    </source>
</evidence>
<keyword evidence="2" id="KW-1185">Reference proteome</keyword>
<protein>
    <submittedName>
        <fullName evidence="1">Uncharacterized protein</fullName>
    </submittedName>
</protein>
<dbReference type="EMBL" id="JAKZEL010000001">
    <property type="protein sequence ID" value="KAI4548970.1"/>
    <property type="molecule type" value="Genomic_DNA"/>
</dbReference>
<accession>A0AAD4UR35</accession>
<proteinExistence type="predicted"/>
<organism evidence="1 2">
    <name type="scientific">Ovis ammon polii</name>
    <dbReference type="NCBI Taxonomy" id="230172"/>
    <lineage>
        <taxon>Eukaryota</taxon>
        <taxon>Metazoa</taxon>
        <taxon>Chordata</taxon>
        <taxon>Craniata</taxon>
        <taxon>Vertebrata</taxon>
        <taxon>Euteleostomi</taxon>
        <taxon>Mammalia</taxon>
        <taxon>Eutheria</taxon>
        <taxon>Laurasiatheria</taxon>
        <taxon>Artiodactyla</taxon>
        <taxon>Ruminantia</taxon>
        <taxon>Pecora</taxon>
        <taxon>Bovidae</taxon>
        <taxon>Caprinae</taxon>
        <taxon>Ovis</taxon>
    </lineage>
</organism>
<name>A0AAD4UR35_OVIAM</name>
<comment type="caution">
    <text evidence="1">The sequence shown here is derived from an EMBL/GenBank/DDBJ whole genome shotgun (WGS) entry which is preliminary data.</text>
</comment>